<sequence length="401" mass="46786">MRLLLLNLSILFLLFLGNNVLFAFGYKFTSLFTSILPSFYVLILLLINNKFTPLNAKIQERKEEIILFIITSILCILQIRTNATGFLGTIINLILLPAVFSYIYPAKSNKYNHICRTFLIIFYIIDSTWSIVERIIGKNIFPFTGANDTDTNFYLLQGFRSTALQDHPLNNALCLTIILVFILSSKYIKIQTKLSLFILGYLAILCFNTRSSMLLWCIIFIIFLIHYFYKENHNYKTKIRLFLFIFALIPVAYFFIGNFQLGDRMKTEGLLDSSAMVRIQSLYLFLNLDLGDIIFGMPKRQQEVIMYQADVQIIENFWIIYLLKYGIFGFSLLLWGFSLLFKRLLNGYTRFQKYFCLLSFLLLASTNNSLSVNAQPLCIFILCLYAWKYQAPKIKTRKVIR</sequence>
<feature type="transmembrane region" description="Helical" evidence="1">
    <location>
        <begin position="86"/>
        <end position="105"/>
    </location>
</feature>
<organism evidence="2 3">
    <name type="scientific">Bacteroides eggerthii</name>
    <dbReference type="NCBI Taxonomy" id="28111"/>
    <lineage>
        <taxon>Bacteria</taxon>
        <taxon>Pseudomonadati</taxon>
        <taxon>Bacteroidota</taxon>
        <taxon>Bacteroidia</taxon>
        <taxon>Bacteroidales</taxon>
        <taxon>Bacteroidaceae</taxon>
        <taxon>Bacteroides</taxon>
    </lineage>
</organism>
<feature type="transmembrane region" description="Helical" evidence="1">
    <location>
        <begin position="374"/>
        <end position="391"/>
    </location>
</feature>
<feature type="transmembrane region" description="Helical" evidence="1">
    <location>
        <begin position="241"/>
        <end position="261"/>
    </location>
</feature>
<comment type="caution">
    <text evidence="2">The sequence shown here is derived from an EMBL/GenBank/DDBJ whole genome shotgun (WGS) entry which is preliminary data.</text>
</comment>
<protein>
    <recommendedName>
        <fullName evidence="4">O-antigen ligase domain-containing protein</fullName>
    </recommendedName>
</protein>
<feature type="transmembrane region" description="Helical" evidence="1">
    <location>
        <begin position="196"/>
        <end position="229"/>
    </location>
</feature>
<feature type="transmembrane region" description="Helical" evidence="1">
    <location>
        <begin position="168"/>
        <end position="184"/>
    </location>
</feature>
<evidence type="ECO:0008006" key="4">
    <source>
        <dbReference type="Google" id="ProtNLM"/>
    </source>
</evidence>
<name>A0ABT7U5J8_9BACE</name>
<evidence type="ECO:0000256" key="1">
    <source>
        <dbReference type="SAM" id="Phobius"/>
    </source>
</evidence>
<dbReference type="Proteomes" id="UP001228403">
    <property type="component" value="Unassembled WGS sequence"/>
</dbReference>
<gene>
    <name evidence="2" type="ORF">QUW02_07690</name>
</gene>
<dbReference type="EMBL" id="JAUDCF010000015">
    <property type="protein sequence ID" value="MDM8145799.1"/>
    <property type="molecule type" value="Genomic_DNA"/>
</dbReference>
<reference evidence="3" key="1">
    <citation type="submission" date="2023-07" db="EMBL/GenBank/DDBJ databases">
        <title>Identification and characterization of horizontal gene transfer across gut microbiota members of farm animals based on homology search.</title>
        <authorList>
            <person name="Schwarzerova J."/>
            <person name="Nykrynova M."/>
            <person name="Jureckova K."/>
            <person name="Cejkova D."/>
            <person name="Rychlik I."/>
        </authorList>
    </citation>
    <scope>NUCLEOTIDE SEQUENCE [LARGE SCALE GENOMIC DNA]</scope>
    <source>
        <strain evidence="3">ET4</strain>
    </source>
</reference>
<keyword evidence="1" id="KW-0812">Transmembrane</keyword>
<feature type="transmembrane region" description="Helical" evidence="1">
    <location>
        <begin position="33"/>
        <end position="52"/>
    </location>
</feature>
<evidence type="ECO:0000313" key="2">
    <source>
        <dbReference type="EMBL" id="MDM8145799.1"/>
    </source>
</evidence>
<proteinExistence type="predicted"/>
<feature type="transmembrane region" description="Helical" evidence="1">
    <location>
        <begin position="318"/>
        <end position="339"/>
    </location>
</feature>
<feature type="transmembrane region" description="Helical" evidence="1">
    <location>
        <begin position="64"/>
        <end position="80"/>
    </location>
</feature>
<keyword evidence="1" id="KW-1133">Transmembrane helix</keyword>
<keyword evidence="1" id="KW-0472">Membrane</keyword>
<keyword evidence="3" id="KW-1185">Reference proteome</keyword>
<accession>A0ABT7U5J8</accession>
<feature type="transmembrane region" description="Helical" evidence="1">
    <location>
        <begin position="282"/>
        <end position="298"/>
    </location>
</feature>
<evidence type="ECO:0000313" key="3">
    <source>
        <dbReference type="Proteomes" id="UP001228403"/>
    </source>
</evidence>